<dbReference type="Gene3D" id="3.60.10.10">
    <property type="entry name" value="Endonuclease/exonuclease/phosphatase"/>
    <property type="match status" value="1"/>
</dbReference>
<dbReference type="GO" id="GO:0003824">
    <property type="term" value="F:catalytic activity"/>
    <property type="evidence" value="ECO:0007669"/>
    <property type="project" value="InterPro"/>
</dbReference>
<dbReference type="InterPro" id="IPR036691">
    <property type="entry name" value="Endo/exonu/phosph_ase_sf"/>
</dbReference>
<gene>
    <name evidence="1" type="ORF">ALC56_07127</name>
</gene>
<reference evidence="1 2" key="1">
    <citation type="submission" date="2016-03" db="EMBL/GenBank/DDBJ databases">
        <title>Trachymyrmex septentrionalis WGS genome.</title>
        <authorList>
            <person name="Nygaard S."/>
            <person name="Hu H."/>
            <person name="Boomsma J."/>
            <person name="Zhang G."/>
        </authorList>
    </citation>
    <scope>NUCLEOTIDE SEQUENCE [LARGE SCALE GENOMIC DNA]</scope>
    <source>
        <strain evidence="1">Tsep2-gDNA-1</strain>
        <tissue evidence="1">Whole body</tissue>
    </source>
</reference>
<keyword evidence="2" id="KW-1185">Reference proteome</keyword>
<name>A0A151JW35_9HYME</name>
<sequence length="125" mass="14438">MIGGDFNAWTREAGGRFGLEGGDEEGLERRSMDKKVNKEEKRLIEYIKERGWSIVKGGIRDDEKRNWTYTGGREESVVDYVLVNKETREEVVNLKIGDQIDSDHHPVVIRMKDGEAGQKREEKKE</sequence>
<evidence type="ECO:0000313" key="1">
    <source>
        <dbReference type="EMBL" id="KYN38481.1"/>
    </source>
</evidence>
<protein>
    <submittedName>
        <fullName evidence="1">Uncharacterized protein</fullName>
    </submittedName>
</protein>
<evidence type="ECO:0000313" key="2">
    <source>
        <dbReference type="Proteomes" id="UP000078541"/>
    </source>
</evidence>
<accession>A0A151JW35</accession>
<dbReference type="STRING" id="34720.A0A151JW35"/>
<dbReference type="SUPFAM" id="SSF56219">
    <property type="entry name" value="DNase I-like"/>
    <property type="match status" value="1"/>
</dbReference>
<dbReference type="Proteomes" id="UP000078541">
    <property type="component" value="Unassembled WGS sequence"/>
</dbReference>
<dbReference type="EMBL" id="KQ981664">
    <property type="protein sequence ID" value="KYN38481.1"/>
    <property type="molecule type" value="Genomic_DNA"/>
</dbReference>
<dbReference type="AlphaFoldDB" id="A0A151JW35"/>
<proteinExistence type="predicted"/>
<organism evidence="1 2">
    <name type="scientific">Trachymyrmex septentrionalis</name>
    <dbReference type="NCBI Taxonomy" id="34720"/>
    <lineage>
        <taxon>Eukaryota</taxon>
        <taxon>Metazoa</taxon>
        <taxon>Ecdysozoa</taxon>
        <taxon>Arthropoda</taxon>
        <taxon>Hexapoda</taxon>
        <taxon>Insecta</taxon>
        <taxon>Pterygota</taxon>
        <taxon>Neoptera</taxon>
        <taxon>Endopterygota</taxon>
        <taxon>Hymenoptera</taxon>
        <taxon>Apocrita</taxon>
        <taxon>Aculeata</taxon>
        <taxon>Formicoidea</taxon>
        <taxon>Formicidae</taxon>
        <taxon>Myrmicinae</taxon>
        <taxon>Trachymyrmex</taxon>
    </lineage>
</organism>